<keyword evidence="2" id="KW-1133">Transmembrane helix</keyword>
<keyword evidence="2" id="KW-0812">Transmembrane</keyword>
<evidence type="ECO:0000256" key="1">
    <source>
        <dbReference type="SAM" id="MobiDB-lite"/>
    </source>
</evidence>
<dbReference type="InterPro" id="IPR031517">
    <property type="entry name" value="RHEX-like"/>
</dbReference>
<dbReference type="RefSeq" id="XP_020036289.1">
    <property type="nucleotide sequence ID" value="XM_020180700.1"/>
</dbReference>
<dbReference type="PANTHER" id="PTHR38491:SF1">
    <property type="entry name" value="REGULATOR OF HEMOGLOBINIZATION AND ERYTHROID CELL EXPANSION PROTEIN"/>
    <property type="match status" value="1"/>
</dbReference>
<accession>A0A8B7VY25</accession>
<gene>
    <name evidence="3" type="primary">CUNH1orf186</name>
</gene>
<reference evidence="3" key="1">
    <citation type="submission" date="2025-08" db="UniProtKB">
        <authorList>
            <consortium name="RefSeq"/>
        </authorList>
    </citation>
    <scope>IDENTIFICATION</scope>
    <source>
        <tissue evidence="3">Leukocyte</tissue>
    </source>
</reference>
<protein>
    <submittedName>
        <fullName evidence="3">Uncharacterized protein C1orf186 homolog isoform X1</fullName>
    </submittedName>
</protein>
<organism evidence="3">
    <name type="scientific">Castor canadensis</name>
    <name type="common">American beaver</name>
    <dbReference type="NCBI Taxonomy" id="51338"/>
    <lineage>
        <taxon>Eukaryota</taxon>
        <taxon>Metazoa</taxon>
        <taxon>Chordata</taxon>
        <taxon>Craniata</taxon>
        <taxon>Vertebrata</taxon>
        <taxon>Euteleostomi</taxon>
        <taxon>Mammalia</taxon>
        <taxon>Eutheria</taxon>
        <taxon>Euarchontoglires</taxon>
        <taxon>Glires</taxon>
        <taxon>Rodentia</taxon>
        <taxon>Castorimorpha</taxon>
        <taxon>Castoridae</taxon>
        <taxon>Castor</taxon>
    </lineage>
</organism>
<sequence>MPSQPQPQFWLLPAAPRRLCVQLTTGECSAMSIMLTGDMELWHGLVIAAASLFLHSCLLIAITYLLRRHIAHQTERILKETRLQACRPSPTHCYSPATKDMKATWTGRGTPVSAPRYRSEGQNPRHKKRWDLLELVTALDWNLCLELVRPEQLALGTLPLHVPVDLPFWRQSLLSTDDSDTSSDSSPPTCQATKDVNYTQVVFSAPEELNKESFLDYEDVKETMDYVNVNPKSHKPNNWTCPTVSEPVEYTQVAM</sequence>
<keyword evidence="2" id="KW-0472">Membrane</keyword>
<dbReference type="PANTHER" id="PTHR38491">
    <property type="entry name" value="REGULATOR OF HEMOGLOBINIZATION AND ERYTHROID CELL EXPANSION PROTEIN"/>
    <property type="match status" value="1"/>
</dbReference>
<feature type="region of interest" description="Disordered" evidence="1">
    <location>
        <begin position="104"/>
        <end position="123"/>
    </location>
</feature>
<feature type="transmembrane region" description="Helical" evidence="2">
    <location>
        <begin position="41"/>
        <end position="66"/>
    </location>
</feature>
<name>A0A8B7VY25_CASCN</name>
<dbReference type="CTD" id="440712"/>
<dbReference type="GO" id="GO:0005886">
    <property type="term" value="C:plasma membrane"/>
    <property type="evidence" value="ECO:0007669"/>
    <property type="project" value="TreeGrafter"/>
</dbReference>
<dbReference type="OrthoDB" id="9422279at2759"/>
<dbReference type="KEGG" id="ccan:109697226"/>
<dbReference type="Pfam" id="PF15763">
    <property type="entry name" value="DUF4692"/>
    <property type="match status" value="2"/>
</dbReference>
<evidence type="ECO:0000256" key="2">
    <source>
        <dbReference type="SAM" id="Phobius"/>
    </source>
</evidence>
<dbReference type="AlphaFoldDB" id="A0A8B7VY25"/>
<evidence type="ECO:0000313" key="3">
    <source>
        <dbReference type="RefSeq" id="XP_020036289.1"/>
    </source>
</evidence>
<proteinExistence type="predicted"/>